<dbReference type="RefSeq" id="WP_260906423.1">
    <property type="nucleotide sequence ID" value="NZ_JAOCZP010000009.1"/>
</dbReference>
<dbReference type="EMBL" id="JAOCZP010000009">
    <property type="protein sequence ID" value="MCT7377750.1"/>
    <property type="molecule type" value="Genomic_DNA"/>
</dbReference>
<dbReference type="InterPro" id="IPR036817">
    <property type="entry name" value="Transthyretin/HIU_hydrolase_sf"/>
</dbReference>
<keyword evidence="6 7" id="KW-0378">Hydrolase</keyword>
<evidence type="ECO:0000256" key="3">
    <source>
        <dbReference type="ARBA" id="ARBA00009850"/>
    </source>
</evidence>
<comment type="subunit">
    <text evidence="4 7">Homotetramer.</text>
</comment>
<dbReference type="NCBIfam" id="TIGR02962">
    <property type="entry name" value="hdxy_isourate"/>
    <property type="match status" value="1"/>
</dbReference>
<dbReference type="InterPro" id="IPR023416">
    <property type="entry name" value="Transthyretin/HIU_hydrolase_d"/>
</dbReference>
<proteinExistence type="inferred from homology"/>
<evidence type="ECO:0000259" key="8">
    <source>
        <dbReference type="Pfam" id="PF00576"/>
    </source>
</evidence>
<name>A0ABT2LTA6_9HYPH</name>
<dbReference type="GO" id="GO:0033971">
    <property type="term" value="F:hydroxyisourate hydrolase activity"/>
    <property type="evidence" value="ECO:0007669"/>
    <property type="project" value="UniProtKB-EC"/>
</dbReference>
<gene>
    <name evidence="9" type="primary">uraH</name>
    <name evidence="9" type="ORF">N5A92_22265</name>
</gene>
<evidence type="ECO:0000256" key="7">
    <source>
        <dbReference type="RuleBase" id="RU361270"/>
    </source>
</evidence>
<evidence type="ECO:0000256" key="2">
    <source>
        <dbReference type="ARBA" id="ARBA00002704"/>
    </source>
</evidence>
<dbReference type="Proteomes" id="UP001320831">
    <property type="component" value="Unassembled WGS sequence"/>
</dbReference>
<dbReference type="CDD" id="cd05822">
    <property type="entry name" value="TLP_HIUase"/>
    <property type="match status" value="1"/>
</dbReference>
<evidence type="ECO:0000256" key="4">
    <source>
        <dbReference type="ARBA" id="ARBA00011881"/>
    </source>
</evidence>
<dbReference type="PROSITE" id="PS00768">
    <property type="entry name" value="TRANSTHYRETIN_1"/>
    <property type="match status" value="1"/>
</dbReference>
<dbReference type="InterPro" id="IPR023419">
    <property type="entry name" value="Transthyretin_CS"/>
</dbReference>
<evidence type="ECO:0000313" key="10">
    <source>
        <dbReference type="Proteomes" id="UP001320831"/>
    </source>
</evidence>
<comment type="caution">
    <text evidence="9">The sequence shown here is derived from an EMBL/GenBank/DDBJ whole genome shotgun (WGS) entry which is preliminary data.</text>
</comment>
<organism evidence="9 10">
    <name type="scientific">Chelativorans salis</name>
    <dbReference type="NCBI Taxonomy" id="2978478"/>
    <lineage>
        <taxon>Bacteria</taxon>
        <taxon>Pseudomonadati</taxon>
        <taxon>Pseudomonadota</taxon>
        <taxon>Alphaproteobacteria</taxon>
        <taxon>Hyphomicrobiales</taxon>
        <taxon>Phyllobacteriaceae</taxon>
        <taxon>Chelativorans</taxon>
    </lineage>
</organism>
<dbReference type="Gene3D" id="2.60.40.180">
    <property type="entry name" value="Transthyretin/hydroxyisourate hydrolase domain"/>
    <property type="match status" value="1"/>
</dbReference>
<feature type="domain" description="Transthyretin/hydroxyisourate hydrolase" evidence="8">
    <location>
        <begin position="9"/>
        <end position="120"/>
    </location>
</feature>
<evidence type="ECO:0000256" key="5">
    <source>
        <dbReference type="ARBA" id="ARBA00022631"/>
    </source>
</evidence>
<protein>
    <recommendedName>
        <fullName evidence="7">5-hydroxyisourate hydrolase</fullName>
        <shortName evidence="7">HIU hydrolase</shortName>
        <shortName evidence="7">HIUHase</shortName>
        <ecNumber evidence="7">3.5.2.17</ecNumber>
    </recommendedName>
</protein>
<accession>A0ABT2LTA6</accession>
<dbReference type="SUPFAM" id="SSF49472">
    <property type="entry name" value="Transthyretin (synonym: prealbumin)"/>
    <property type="match status" value="1"/>
</dbReference>
<dbReference type="EC" id="3.5.2.17" evidence="7"/>
<evidence type="ECO:0000313" key="9">
    <source>
        <dbReference type="EMBL" id="MCT7377750.1"/>
    </source>
</evidence>
<evidence type="ECO:0000256" key="6">
    <source>
        <dbReference type="ARBA" id="ARBA00022801"/>
    </source>
</evidence>
<dbReference type="PANTHER" id="PTHR10395">
    <property type="entry name" value="URICASE AND TRANSTHYRETIN-RELATED"/>
    <property type="match status" value="1"/>
</dbReference>
<comment type="catalytic activity">
    <reaction evidence="1 7">
        <text>5-hydroxyisourate + H2O = 5-hydroxy-2-oxo-4-ureido-2,5-dihydro-1H-imidazole-5-carboxylate + H(+)</text>
        <dbReference type="Rhea" id="RHEA:23736"/>
        <dbReference type="ChEBI" id="CHEBI:15377"/>
        <dbReference type="ChEBI" id="CHEBI:15378"/>
        <dbReference type="ChEBI" id="CHEBI:18072"/>
        <dbReference type="ChEBI" id="CHEBI:58639"/>
        <dbReference type="EC" id="3.5.2.17"/>
    </reaction>
</comment>
<comment type="similarity">
    <text evidence="3 7">Belongs to the transthyretin family. 5-hydroxyisourate hydrolase subfamily.</text>
</comment>
<dbReference type="Pfam" id="PF00576">
    <property type="entry name" value="Transthyretin"/>
    <property type="match status" value="1"/>
</dbReference>
<keyword evidence="5 7" id="KW-0659">Purine metabolism</keyword>
<dbReference type="PROSITE" id="PS00769">
    <property type="entry name" value="TRANSTHYRETIN_2"/>
    <property type="match status" value="1"/>
</dbReference>
<comment type="function">
    <text evidence="2">Catalyzes the hydrolysis of 5-hydroxyisourate (HIU) to 2-oxo-4-hydroxy-4-carboxy-5-ureidoimidazoline (OHCU).</text>
</comment>
<evidence type="ECO:0000256" key="1">
    <source>
        <dbReference type="ARBA" id="ARBA00001043"/>
    </source>
</evidence>
<dbReference type="InterPro" id="IPR023418">
    <property type="entry name" value="Thyroxine_BS"/>
</dbReference>
<keyword evidence="10" id="KW-1185">Reference proteome</keyword>
<dbReference type="InterPro" id="IPR014306">
    <property type="entry name" value="Hydroxyisourate_hydrolase"/>
</dbReference>
<sequence>MSEEGKGRLTTHVLDTAAGRPAADLEIALYRLEGEGRTHIKTVRTNADGRCDAPLLEGDAFAPGEYELVFQVGNYLRGQGGTLLAPAFLDRVPIRFGMAERAHYHVPLLVSPYGYSTYRGS</sequence>
<reference evidence="9 10" key="1">
    <citation type="submission" date="2022-09" db="EMBL/GenBank/DDBJ databases">
        <title>Chelativorans salina sp. nov., a novel slightly halophilic bacterium isolated from a saline lake sediment enrichment.</title>
        <authorList>
            <person name="Gao L."/>
            <person name="Fang B.-Z."/>
            <person name="Li W.-J."/>
        </authorList>
    </citation>
    <scope>NUCLEOTIDE SEQUENCE [LARGE SCALE GENOMIC DNA]</scope>
    <source>
        <strain evidence="9 10">EGI FJ00035</strain>
    </source>
</reference>
<dbReference type="PANTHER" id="PTHR10395:SF7">
    <property type="entry name" value="5-HYDROXYISOURATE HYDROLASE"/>
    <property type="match status" value="1"/>
</dbReference>